<dbReference type="AlphaFoldDB" id="A0AAV4V8B1"/>
<name>A0AAV4V8B1_9ARAC</name>
<evidence type="ECO:0000313" key="1">
    <source>
        <dbReference type="EMBL" id="GIY66341.1"/>
    </source>
</evidence>
<gene>
    <name evidence="1" type="ORF">CDAR_277751</name>
</gene>
<reference evidence="1 2" key="1">
    <citation type="submission" date="2021-06" db="EMBL/GenBank/DDBJ databases">
        <title>Caerostris darwini draft genome.</title>
        <authorList>
            <person name="Kono N."/>
            <person name="Arakawa K."/>
        </authorList>
    </citation>
    <scope>NUCLEOTIDE SEQUENCE [LARGE SCALE GENOMIC DNA]</scope>
</reference>
<sequence>MQDVVFLYGGGMYLSGRTYRDKDKRRHTGSYCSSVGCCNWLSTTFISQAHNCFHIARLMQKFLKETTAQKKWPARFPTLIPLNISGTLLGGVLLASNFLPKS</sequence>
<accession>A0AAV4V8B1</accession>
<organism evidence="1 2">
    <name type="scientific">Caerostris darwini</name>
    <dbReference type="NCBI Taxonomy" id="1538125"/>
    <lineage>
        <taxon>Eukaryota</taxon>
        <taxon>Metazoa</taxon>
        <taxon>Ecdysozoa</taxon>
        <taxon>Arthropoda</taxon>
        <taxon>Chelicerata</taxon>
        <taxon>Arachnida</taxon>
        <taxon>Araneae</taxon>
        <taxon>Araneomorphae</taxon>
        <taxon>Entelegynae</taxon>
        <taxon>Araneoidea</taxon>
        <taxon>Araneidae</taxon>
        <taxon>Caerostris</taxon>
    </lineage>
</organism>
<protein>
    <submittedName>
        <fullName evidence="1">Uncharacterized protein</fullName>
    </submittedName>
</protein>
<evidence type="ECO:0000313" key="2">
    <source>
        <dbReference type="Proteomes" id="UP001054837"/>
    </source>
</evidence>
<dbReference type="EMBL" id="BPLQ01012582">
    <property type="protein sequence ID" value="GIY66341.1"/>
    <property type="molecule type" value="Genomic_DNA"/>
</dbReference>
<proteinExistence type="predicted"/>
<keyword evidence="2" id="KW-1185">Reference proteome</keyword>
<dbReference type="Proteomes" id="UP001054837">
    <property type="component" value="Unassembled WGS sequence"/>
</dbReference>
<comment type="caution">
    <text evidence="1">The sequence shown here is derived from an EMBL/GenBank/DDBJ whole genome shotgun (WGS) entry which is preliminary data.</text>
</comment>